<sequence>MSYLSGKDDEGYLQSATSVLNRLLEEAVYDNGTGFTIDAYESYGDEYSYYDTKKKTPVPLDYSVLSIGILTLGLILFVEVTRHWIDHQAHGKPFFNAVLLMLYSELATLGIVEFCVFVLIKYYSDLDKNKKEVFGDVHFALFYTSFFNAIQSTLTALFTRQASYRLWVQTEQLELDHYVEIREEYERVSSIIGEHDAQSRLRKWIRNVLLFVRQPGLRRKYNNLRVQVRFHELRLQFLETHHLPLNFKVSEYLKRSEMGVLIGLVHISGTAWLLLTGGLALLYFILGMVGYKTADVDVLGTCMTGVFFGLLFAFIIASIALQYKMERIFQSIMKTKIDDTDKEDGLLAQKNLFWFGSPSLVVSLIQFMNFGYAIALATVIMYWPYLTLVEPYWYLLAVFGCYSVFLYNLSALLPQFTLCTSLGYLTNFKQLQETVAHHRLQEAQRQQRRKMIETAIAHDSIIVLAAHENTTEQGMSLAGSVTATPKTVASVMRSDAGGIIPVDDDPKVKLLAELVKSDTMTLRNQLPKDSRSNLTERENRRSLRKKSISDGVAAMRTRSSAAIAAWGEINNGAGLEKSHTITRKEKLGATRHNRQKSISQPGLIKGWQDITVAGNDDNTKVRSVDDIDAEHKRHKSSSESRVIKAWQDSQKLGSSDSYGNLLKSGDVEGPSFIKKDEVDDLTPKWKRERTARLAERRQARKKTQSASAVIQSWRDFSVTDQEPQITRSRGNLPVIPSERLSEIEHELSMDEKTFRALDNETTKVEDNNVRNDMDGTSPLSSSVVDLADAVIIEEENALPPPPSKSSTPETYSEEAYDLTVDSDRSIGSLSDVDVFESTRVATARNIFEAIDPFQLKCLRFFAPVHLAQVARLYFLGNSYPIVSHVFGTLVVFFIIGHRVEAFIALSGFIIEVDSFGWATNLFNMFWSEAVFLMCFIIADIIILVLFPSWETGDRRKKIISTAALTDLVLTGTVMVLLFVAEAQRCCAGDDSQARFRLLAAKIGQNYEFEEDCTCMRWGSRTFTGLGMIEPFTSIIALRIFRFVFASFLVSHMTIPSKGKVADKLSEDVVKDHSSHPHSPPHGEGGHGHGGGMALELWEQAITQYPEIVEKYGQFSGELLQAMLGLQVDLGESEDIHQLSHTESVHIDLQDRNQKIENSEKPETWQSHIKLTGPQYAKLIPEAQGLIIAGKLGKPVKSMIAPIDKTLSRGLLPTVDEGTAELNHSSFPGLVEFEIDKEQMLAEQTNEFNFVAPFARLVRSMRRCDRRHLPLLTNWLAVDVVMTQFEIVYFEAKDGPLDSEAKQVALLSALQATKGGKGLRLCDVATGRKVVGHLDLADVTEIHVEQDEDAVCDVSLLEKAAERYHSKNDIAVEYWHDFAHGLIETDTNRFARAIRWTIMKEERLKLTTLSGTLVLRFYSDLEWAENERIASATETHTLNQNIALQWAETVARIVGQDQLKQALPHFGENNEDELRDYLEVVHFHNKEAEKARKKTDRGAIDLHVLYGEGEDPGSDHERESSSRLKKSILNRPKSFGETNEGSERSIPRPNPFKILRRSVSMGAPRNSDDEGSKIEAPSAV</sequence>
<evidence type="ECO:0000313" key="10">
    <source>
        <dbReference type="EMBL" id="KAG7372208.1"/>
    </source>
</evidence>
<evidence type="ECO:0000256" key="3">
    <source>
        <dbReference type="ARBA" id="ARBA00022692"/>
    </source>
</evidence>
<feature type="transmembrane region" description="Helical" evidence="9">
    <location>
        <begin position="140"/>
        <end position="159"/>
    </location>
</feature>
<dbReference type="GO" id="GO:0016020">
    <property type="term" value="C:membrane"/>
    <property type="evidence" value="ECO:0007669"/>
    <property type="project" value="UniProtKB-SubCell"/>
</dbReference>
<feature type="transmembrane region" description="Helical" evidence="9">
    <location>
        <begin position="298"/>
        <end position="321"/>
    </location>
</feature>
<feature type="transmembrane region" description="Helical" evidence="9">
    <location>
        <begin position="391"/>
        <end position="409"/>
    </location>
</feature>
<feature type="transmembrane region" description="Helical" evidence="9">
    <location>
        <begin position="881"/>
        <end position="905"/>
    </location>
</feature>
<feature type="transmembrane region" description="Helical" evidence="9">
    <location>
        <begin position="62"/>
        <end position="81"/>
    </location>
</feature>
<dbReference type="EMBL" id="JAGRRH010000003">
    <property type="protein sequence ID" value="KAG7372208.1"/>
    <property type="molecule type" value="Genomic_DNA"/>
</dbReference>
<feature type="transmembrane region" description="Helical" evidence="9">
    <location>
        <begin position="260"/>
        <end position="286"/>
    </location>
</feature>
<comment type="subcellular location">
    <subcellularLocation>
        <location evidence="1">Membrane</location>
        <topology evidence="1">Multi-pass membrane protein</topology>
    </subcellularLocation>
</comment>
<comment type="similarity">
    <text evidence="2">Belongs to the MLO family.</text>
</comment>
<feature type="compositionally biased region" description="Basic and acidic residues" evidence="8">
    <location>
        <begin position="1512"/>
        <end position="1521"/>
    </location>
</feature>
<evidence type="ECO:0000256" key="2">
    <source>
        <dbReference type="ARBA" id="ARBA00006574"/>
    </source>
</evidence>
<gene>
    <name evidence="10" type="ORF">IV203_018351</name>
</gene>
<feature type="transmembrane region" description="Helical" evidence="9">
    <location>
        <begin position="925"/>
        <end position="946"/>
    </location>
</feature>
<evidence type="ECO:0000256" key="6">
    <source>
        <dbReference type="ARBA" id="ARBA00023136"/>
    </source>
</evidence>
<dbReference type="Proteomes" id="UP000693970">
    <property type="component" value="Unassembled WGS sequence"/>
</dbReference>
<feature type="compositionally biased region" description="Polar residues" evidence="8">
    <location>
        <begin position="647"/>
        <end position="657"/>
    </location>
</feature>
<evidence type="ECO:0000256" key="4">
    <source>
        <dbReference type="ARBA" id="ARBA00022821"/>
    </source>
</evidence>
<accession>A0A9K3Q5V2</accession>
<evidence type="ECO:0000256" key="5">
    <source>
        <dbReference type="ARBA" id="ARBA00022989"/>
    </source>
</evidence>
<comment type="caution">
    <text evidence="10">The sequence shown here is derived from an EMBL/GenBank/DDBJ whole genome shotgun (WGS) entry which is preliminary data.</text>
</comment>
<evidence type="ECO:0000313" key="11">
    <source>
        <dbReference type="Proteomes" id="UP000693970"/>
    </source>
</evidence>
<keyword evidence="4" id="KW-0611">Plant defense</keyword>
<organism evidence="10 11">
    <name type="scientific">Nitzschia inconspicua</name>
    <dbReference type="NCBI Taxonomy" id="303405"/>
    <lineage>
        <taxon>Eukaryota</taxon>
        <taxon>Sar</taxon>
        <taxon>Stramenopiles</taxon>
        <taxon>Ochrophyta</taxon>
        <taxon>Bacillariophyta</taxon>
        <taxon>Bacillariophyceae</taxon>
        <taxon>Bacillariophycidae</taxon>
        <taxon>Bacillariales</taxon>
        <taxon>Bacillariaceae</taxon>
        <taxon>Nitzschia</taxon>
    </lineage>
</organism>
<feature type="transmembrane region" description="Helical" evidence="9">
    <location>
        <begin position="93"/>
        <end position="120"/>
    </location>
</feature>
<feature type="transmembrane region" description="Helical" evidence="9">
    <location>
        <begin position="958"/>
        <end position="980"/>
    </location>
</feature>
<protein>
    <submittedName>
        <fullName evidence="10">Mlo family protein</fullName>
    </submittedName>
</protein>
<dbReference type="Pfam" id="PF03094">
    <property type="entry name" value="Mlo"/>
    <property type="match status" value="1"/>
</dbReference>
<feature type="region of interest" description="Disordered" evidence="8">
    <location>
        <begin position="1066"/>
        <end position="1089"/>
    </location>
</feature>
<reference evidence="10" key="2">
    <citation type="submission" date="2021-04" db="EMBL/GenBank/DDBJ databases">
        <authorList>
            <person name="Podell S."/>
        </authorList>
    </citation>
    <scope>NUCLEOTIDE SEQUENCE</scope>
    <source>
        <strain evidence="10">Hildebrandi</strain>
    </source>
</reference>
<dbReference type="PANTHER" id="PTHR31942:SF127">
    <property type="entry name" value="ION TRANSPORT DOMAIN-CONTAINING PROTEIN"/>
    <property type="match status" value="1"/>
</dbReference>
<keyword evidence="7" id="KW-0568">Pathogenesis-related protein</keyword>
<name>A0A9K3Q5V2_9STRA</name>
<keyword evidence="5 9" id="KW-1133">Transmembrane helix</keyword>
<feature type="transmembrane region" description="Helical" evidence="9">
    <location>
        <begin position="360"/>
        <end position="385"/>
    </location>
</feature>
<reference evidence="10" key="1">
    <citation type="journal article" date="2021" name="Sci. Rep.">
        <title>Diploid genomic architecture of Nitzschia inconspicua, an elite biomass production diatom.</title>
        <authorList>
            <person name="Oliver A."/>
            <person name="Podell S."/>
            <person name="Pinowska A."/>
            <person name="Traller J.C."/>
            <person name="Smith S.R."/>
            <person name="McClure R."/>
            <person name="Beliaev A."/>
            <person name="Bohutskyi P."/>
            <person name="Hill E.A."/>
            <person name="Rabines A."/>
            <person name="Zheng H."/>
            <person name="Allen L.Z."/>
            <person name="Kuo A."/>
            <person name="Grigoriev I.V."/>
            <person name="Allen A.E."/>
            <person name="Hazlebeck D."/>
            <person name="Allen E.E."/>
        </authorList>
    </citation>
    <scope>NUCLEOTIDE SEQUENCE</scope>
    <source>
        <strain evidence="10">Hildebrandi</strain>
    </source>
</reference>
<dbReference type="OrthoDB" id="199189at2759"/>
<feature type="compositionally biased region" description="Basic and acidic residues" evidence="8">
    <location>
        <begin position="528"/>
        <end position="541"/>
    </location>
</feature>
<evidence type="ECO:0000256" key="1">
    <source>
        <dbReference type="ARBA" id="ARBA00004141"/>
    </source>
</evidence>
<evidence type="ECO:0000256" key="9">
    <source>
        <dbReference type="SAM" id="Phobius"/>
    </source>
</evidence>
<keyword evidence="11" id="KW-1185">Reference proteome</keyword>
<feature type="region of interest" description="Disordered" evidence="8">
    <location>
        <begin position="528"/>
        <end position="551"/>
    </location>
</feature>
<dbReference type="PANTHER" id="PTHR31942">
    <property type="entry name" value="MLO-LIKE PROTEIN 1"/>
    <property type="match status" value="1"/>
</dbReference>
<keyword evidence="3 9" id="KW-0812">Transmembrane</keyword>
<feature type="compositionally biased region" description="Basic and acidic residues" evidence="8">
    <location>
        <begin position="628"/>
        <end position="642"/>
    </location>
</feature>
<proteinExistence type="inferred from homology"/>
<dbReference type="GO" id="GO:0006952">
    <property type="term" value="P:defense response"/>
    <property type="evidence" value="ECO:0007669"/>
    <property type="project" value="UniProtKB-KW"/>
</dbReference>
<keyword evidence="6 9" id="KW-0472">Membrane</keyword>
<dbReference type="InterPro" id="IPR004326">
    <property type="entry name" value="Mlo"/>
</dbReference>
<evidence type="ECO:0000256" key="7">
    <source>
        <dbReference type="ARBA" id="ARBA00023265"/>
    </source>
</evidence>
<feature type="region of interest" description="Disordered" evidence="8">
    <location>
        <begin position="628"/>
        <end position="657"/>
    </location>
</feature>
<evidence type="ECO:0000256" key="8">
    <source>
        <dbReference type="SAM" id="MobiDB-lite"/>
    </source>
</evidence>
<feature type="region of interest" description="Disordered" evidence="8">
    <location>
        <begin position="1505"/>
        <end position="1579"/>
    </location>
</feature>